<feature type="domain" description="Solute-binding protein family 5" evidence="6">
    <location>
        <begin position="93"/>
        <end position="454"/>
    </location>
</feature>
<keyword evidence="2" id="KW-0813">Transport</keyword>
<dbReference type="PROSITE" id="PS51257">
    <property type="entry name" value="PROKAR_LIPOPROTEIN"/>
    <property type="match status" value="1"/>
</dbReference>
<dbReference type="PANTHER" id="PTHR30290:SF9">
    <property type="entry name" value="OLIGOPEPTIDE-BINDING PROTEIN APPA"/>
    <property type="match status" value="1"/>
</dbReference>
<name>A0A553ZTC7_9BACI</name>
<comment type="similarity">
    <text evidence="1">Belongs to the bacterial solute-binding protein 5 family.</text>
</comment>
<dbReference type="GO" id="GO:0043190">
    <property type="term" value="C:ATP-binding cassette (ABC) transporter complex"/>
    <property type="evidence" value="ECO:0007669"/>
    <property type="project" value="InterPro"/>
</dbReference>
<accession>A0A553ZTC7</accession>
<protein>
    <submittedName>
        <fullName evidence="7">Glutathione ABC transporter substrate-binding protein</fullName>
    </submittedName>
</protein>
<dbReference type="Pfam" id="PF00496">
    <property type="entry name" value="SBP_bac_5"/>
    <property type="match status" value="1"/>
</dbReference>
<dbReference type="Gene3D" id="3.10.105.10">
    <property type="entry name" value="Dipeptide-binding Protein, Domain 3"/>
    <property type="match status" value="1"/>
</dbReference>
<dbReference type="InterPro" id="IPR000914">
    <property type="entry name" value="SBP_5_dom"/>
</dbReference>
<dbReference type="PANTHER" id="PTHR30290">
    <property type="entry name" value="PERIPLASMIC BINDING COMPONENT OF ABC TRANSPORTER"/>
    <property type="match status" value="1"/>
</dbReference>
<dbReference type="GO" id="GO:0042597">
    <property type="term" value="C:periplasmic space"/>
    <property type="evidence" value="ECO:0007669"/>
    <property type="project" value="UniProtKB-ARBA"/>
</dbReference>
<evidence type="ECO:0000259" key="6">
    <source>
        <dbReference type="Pfam" id="PF00496"/>
    </source>
</evidence>
<feature type="chain" id="PRO_5021816483" evidence="5">
    <location>
        <begin position="26"/>
        <end position="536"/>
    </location>
</feature>
<dbReference type="OrthoDB" id="9796817at2"/>
<dbReference type="RefSeq" id="WP_143850702.1">
    <property type="nucleotide sequence ID" value="NZ_VLXZ01000023.1"/>
</dbReference>
<dbReference type="Gene3D" id="3.90.76.10">
    <property type="entry name" value="Dipeptide-binding Protein, Domain 1"/>
    <property type="match status" value="1"/>
</dbReference>
<dbReference type="InterPro" id="IPR030678">
    <property type="entry name" value="Peptide/Ni-bd"/>
</dbReference>
<comment type="caution">
    <text evidence="7">The sequence shown here is derived from an EMBL/GenBank/DDBJ whole genome shotgun (WGS) entry which is preliminary data.</text>
</comment>
<sequence length="536" mass="58604">MKSSKKHLSMWMLILLLSIGLAACASEPDGGGDAGGDGEDTGSTEEGSGGDLVIDTQSEAIALDPHIVNDVPSGNVQSNIYETLVFFDEDMNVQNGLAEDWSQVDETTLEFTLREDITFTDGEPFNAEAVEANIERITDEAIASQRAFLFEDIVEINVVDEYTIQFITEQPNAALVYSFAHNGGSMISPAAIEEDYAAMEGGADPGSVISPNPVGTGLFTLDEWNSGQSIRLVKNEDYWNEPAKLDSVTFQVVTEGGTRLANIETGSAHVSEPTSPSDVNRIENSDTMELLETESLNISYIGFNTQAEPFDDVRVRRAISMAINSEDIVNNLFNGYGIPAEGPMAPGVIGYDDALEPIEYDPEAAEELLAEAGYGDGFSFTISTNDTQERQDLATFVQAELEKIGLDVNIEILEWGAYLEQTGQGNTEMFVLGWSSATGDADYALAPLFHSDNVGAEGNRSFFENEEVDALLTEAKYELDNTKRNELYSEAQQLIIDEAPMLFTHHKVDLNAYSSNVHGLYRHPTGDFWLKDVYID</sequence>
<feature type="signal peptide" evidence="5">
    <location>
        <begin position="1"/>
        <end position="25"/>
    </location>
</feature>
<evidence type="ECO:0000313" key="8">
    <source>
        <dbReference type="Proteomes" id="UP000318521"/>
    </source>
</evidence>
<dbReference type="PIRSF" id="PIRSF002741">
    <property type="entry name" value="MppA"/>
    <property type="match status" value="1"/>
</dbReference>
<dbReference type="GO" id="GO:1904680">
    <property type="term" value="F:peptide transmembrane transporter activity"/>
    <property type="evidence" value="ECO:0007669"/>
    <property type="project" value="TreeGrafter"/>
</dbReference>
<evidence type="ECO:0000256" key="5">
    <source>
        <dbReference type="SAM" id="SignalP"/>
    </source>
</evidence>
<gene>
    <name evidence="7" type="ORF">FN960_20325</name>
</gene>
<evidence type="ECO:0000256" key="3">
    <source>
        <dbReference type="ARBA" id="ARBA00022729"/>
    </source>
</evidence>
<dbReference type="EMBL" id="VLXZ01000023">
    <property type="protein sequence ID" value="TSB44653.1"/>
    <property type="molecule type" value="Genomic_DNA"/>
</dbReference>
<dbReference type="SUPFAM" id="SSF53850">
    <property type="entry name" value="Periplasmic binding protein-like II"/>
    <property type="match status" value="1"/>
</dbReference>
<evidence type="ECO:0000313" key="7">
    <source>
        <dbReference type="EMBL" id="TSB44653.1"/>
    </source>
</evidence>
<dbReference type="AlphaFoldDB" id="A0A553ZTC7"/>
<evidence type="ECO:0000256" key="4">
    <source>
        <dbReference type="SAM" id="MobiDB-lite"/>
    </source>
</evidence>
<dbReference type="CDD" id="cd08499">
    <property type="entry name" value="PBP2_Ylib_like"/>
    <property type="match status" value="1"/>
</dbReference>
<proteinExistence type="inferred from homology"/>
<keyword evidence="8" id="KW-1185">Reference proteome</keyword>
<evidence type="ECO:0000256" key="2">
    <source>
        <dbReference type="ARBA" id="ARBA00022448"/>
    </source>
</evidence>
<evidence type="ECO:0000256" key="1">
    <source>
        <dbReference type="ARBA" id="ARBA00005695"/>
    </source>
</evidence>
<dbReference type="Proteomes" id="UP000318521">
    <property type="component" value="Unassembled WGS sequence"/>
</dbReference>
<dbReference type="Gene3D" id="3.40.190.10">
    <property type="entry name" value="Periplasmic binding protein-like II"/>
    <property type="match status" value="1"/>
</dbReference>
<dbReference type="GO" id="GO:0015833">
    <property type="term" value="P:peptide transport"/>
    <property type="evidence" value="ECO:0007669"/>
    <property type="project" value="TreeGrafter"/>
</dbReference>
<feature type="region of interest" description="Disordered" evidence="4">
    <location>
        <begin position="28"/>
        <end position="51"/>
    </location>
</feature>
<reference evidence="7 8" key="1">
    <citation type="submission" date="2019-07" db="EMBL/GenBank/DDBJ databases">
        <authorList>
            <person name="Park Y.J."/>
            <person name="Jeong S.E."/>
            <person name="Jung H.S."/>
        </authorList>
    </citation>
    <scope>NUCLEOTIDE SEQUENCE [LARGE SCALE GENOMIC DNA]</scope>
    <source>
        <strain evidence="8">P16(2019)</strain>
    </source>
</reference>
<dbReference type="InterPro" id="IPR039424">
    <property type="entry name" value="SBP_5"/>
</dbReference>
<organism evidence="7 8">
    <name type="scientific">Alkalicoccobacillus porphyridii</name>
    <dbReference type="NCBI Taxonomy" id="2597270"/>
    <lineage>
        <taxon>Bacteria</taxon>
        <taxon>Bacillati</taxon>
        <taxon>Bacillota</taxon>
        <taxon>Bacilli</taxon>
        <taxon>Bacillales</taxon>
        <taxon>Bacillaceae</taxon>
        <taxon>Alkalicoccobacillus</taxon>
    </lineage>
</organism>
<keyword evidence="3 5" id="KW-0732">Signal</keyword>